<accession>A0A0G0QMV3</accession>
<evidence type="ECO:0000256" key="1">
    <source>
        <dbReference type="SAM" id="Phobius"/>
    </source>
</evidence>
<evidence type="ECO:0000313" key="3">
    <source>
        <dbReference type="Proteomes" id="UP000034881"/>
    </source>
</evidence>
<keyword evidence="1" id="KW-0472">Membrane</keyword>
<gene>
    <name evidence="2" type="ORF">UT77_C0010G0014</name>
</gene>
<name>A0A0G0QMV3_9BACT</name>
<protein>
    <recommendedName>
        <fullName evidence="4">Membrane protein 6-pyruvoyl-tetrahydropterin synthase-related domain-containing protein</fullName>
    </recommendedName>
</protein>
<proteinExistence type="predicted"/>
<feature type="transmembrane region" description="Helical" evidence="1">
    <location>
        <begin position="555"/>
        <end position="576"/>
    </location>
</feature>
<evidence type="ECO:0000313" key="2">
    <source>
        <dbReference type="EMBL" id="KKR41488.1"/>
    </source>
</evidence>
<organism evidence="2 3">
    <name type="scientific">Candidatus Daviesbacteria bacterium GW2011_GWC2_40_12</name>
    <dbReference type="NCBI Taxonomy" id="1618431"/>
    <lineage>
        <taxon>Bacteria</taxon>
        <taxon>Candidatus Daviesiibacteriota</taxon>
    </lineage>
</organism>
<evidence type="ECO:0008006" key="4">
    <source>
        <dbReference type="Google" id="ProtNLM"/>
    </source>
</evidence>
<dbReference type="AlphaFoldDB" id="A0A0G0QMV3"/>
<feature type="transmembrane region" description="Helical" evidence="1">
    <location>
        <begin position="316"/>
        <end position="333"/>
    </location>
</feature>
<feature type="transmembrane region" description="Helical" evidence="1">
    <location>
        <begin position="114"/>
        <end position="134"/>
    </location>
</feature>
<sequence length="582" mass="67097">MRKLWVLLPIIVFILGLPLLQNSSMPLGHDLYAHLTYTKLFEKSLNEGQFPVRWVEWIRPGFAHPLFNYYQVGFYYLVFLIDQVLSSFILSIKFAIFLLWGTGTIFTFLFAKKYGLMPAVLAALVYTLSPYLILDIFVRNAFPEFMAISLMPAVFWAADKVIDKAKIIYSLLLSLFLGIALFSHLPTVIIFLPIFLGYCLFILFLNQNTSQLAAGMNGSQKNLPEGILRSLLRSSSFHQKDLPKRLLLLLAGIFPAFGFSAFYLIPAIFEQKLIQIDKIATSAFDFHRYFIDIRRGFLNDEKIIQDLLDYNFQLRFVWVTTIAMSIGGLLVLLKKKIRKTETLFWVGTIVYTLFFVHQSSALFWERISFLRFIQFPWRFFMLTPFAFAMLFAVFLEKIHIKYKLISLFVVIVSGLAVVFLYLAPVKYIDSGYFNLPYNLWIVNPDTEKVAYIEPAYFPKGVKTHTKNHFKLWNIENSAEVIEKKITSTNLIFDINLQNSAEFTVSIPYFPGWSAYINGQEASISKVTEFGFINIQIPKGFSQVQLKFENTQLRTFANAISLISFLVTLFILAGVIIKKKLLI</sequence>
<feature type="transmembrane region" description="Helical" evidence="1">
    <location>
        <begin position="246"/>
        <end position="269"/>
    </location>
</feature>
<feature type="transmembrane region" description="Helical" evidence="1">
    <location>
        <begin position="375"/>
        <end position="395"/>
    </location>
</feature>
<feature type="transmembrane region" description="Helical" evidence="1">
    <location>
        <begin position="402"/>
        <end position="423"/>
    </location>
</feature>
<feature type="transmembrane region" description="Helical" evidence="1">
    <location>
        <begin position="74"/>
        <end position="102"/>
    </location>
</feature>
<feature type="transmembrane region" description="Helical" evidence="1">
    <location>
        <begin position="188"/>
        <end position="206"/>
    </location>
</feature>
<reference evidence="2 3" key="1">
    <citation type="journal article" date="2015" name="Nature">
        <title>rRNA introns, odd ribosomes, and small enigmatic genomes across a large radiation of phyla.</title>
        <authorList>
            <person name="Brown C.T."/>
            <person name="Hug L.A."/>
            <person name="Thomas B.C."/>
            <person name="Sharon I."/>
            <person name="Castelle C.J."/>
            <person name="Singh A."/>
            <person name="Wilkins M.J."/>
            <person name="Williams K.H."/>
            <person name="Banfield J.F."/>
        </authorList>
    </citation>
    <scope>NUCLEOTIDE SEQUENCE [LARGE SCALE GENOMIC DNA]</scope>
</reference>
<comment type="caution">
    <text evidence="2">The sequence shown here is derived from an EMBL/GenBank/DDBJ whole genome shotgun (WGS) entry which is preliminary data.</text>
</comment>
<dbReference type="EMBL" id="LBYB01000010">
    <property type="protein sequence ID" value="KKR41488.1"/>
    <property type="molecule type" value="Genomic_DNA"/>
</dbReference>
<feature type="transmembrane region" description="Helical" evidence="1">
    <location>
        <begin position="342"/>
        <end position="363"/>
    </location>
</feature>
<dbReference type="Proteomes" id="UP000034881">
    <property type="component" value="Unassembled WGS sequence"/>
</dbReference>
<keyword evidence="1" id="KW-0812">Transmembrane</keyword>
<keyword evidence="1" id="KW-1133">Transmembrane helix</keyword>
<feature type="transmembrane region" description="Helical" evidence="1">
    <location>
        <begin position="165"/>
        <end position="182"/>
    </location>
</feature>